<organism evidence="2 3">
    <name type="scientific">Crenothrix polyspora</name>
    <dbReference type="NCBI Taxonomy" id="360316"/>
    <lineage>
        <taxon>Bacteria</taxon>
        <taxon>Pseudomonadati</taxon>
        <taxon>Pseudomonadota</taxon>
        <taxon>Gammaproteobacteria</taxon>
        <taxon>Methylococcales</taxon>
        <taxon>Crenotrichaceae</taxon>
        <taxon>Crenothrix</taxon>
    </lineage>
</organism>
<dbReference type="Pfam" id="PF14213">
    <property type="entry name" value="DUF4325"/>
    <property type="match status" value="1"/>
</dbReference>
<dbReference type="AlphaFoldDB" id="A0A1R4H8J2"/>
<dbReference type="Proteomes" id="UP000195667">
    <property type="component" value="Unassembled WGS sequence"/>
</dbReference>
<gene>
    <name evidence="2" type="ORF">CRENPOLYSF1_300020</name>
</gene>
<dbReference type="RefSeq" id="WP_087143444.1">
    <property type="nucleotide sequence ID" value="NZ_FUKI01000105.1"/>
</dbReference>
<dbReference type="EMBL" id="FUKI01000105">
    <property type="protein sequence ID" value="SJM92554.1"/>
    <property type="molecule type" value="Genomic_DNA"/>
</dbReference>
<dbReference type="OrthoDB" id="1551124at2"/>
<evidence type="ECO:0000313" key="2">
    <source>
        <dbReference type="EMBL" id="SJM92554.1"/>
    </source>
</evidence>
<reference evidence="3" key="1">
    <citation type="submission" date="2017-02" db="EMBL/GenBank/DDBJ databases">
        <authorList>
            <person name="Daims H."/>
        </authorList>
    </citation>
    <scope>NUCLEOTIDE SEQUENCE [LARGE SCALE GENOMIC DNA]</scope>
</reference>
<sequence length="107" mass="11995">MSKSVITIAKDFSRYPAGRYLSDGPCSGTKFREEFLIDTLNRNQHADIIFDGARGYGSSFLEEAFGGLVRLGFSKSKILEAFTFISNNDPTIPDEIIDYIDEAEEEK</sequence>
<evidence type="ECO:0000313" key="3">
    <source>
        <dbReference type="Proteomes" id="UP000195667"/>
    </source>
</evidence>
<feature type="domain" description="DUF4325" evidence="1">
    <location>
        <begin position="27"/>
        <end position="90"/>
    </location>
</feature>
<protein>
    <recommendedName>
        <fullName evidence="1">DUF4325 domain-containing protein</fullName>
    </recommendedName>
</protein>
<evidence type="ECO:0000259" key="1">
    <source>
        <dbReference type="Pfam" id="PF14213"/>
    </source>
</evidence>
<keyword evidence="3" id="KW-1185">Reference proteome</keyword>
<proteinExistence type="predicted"/>
<accession>A0A1R4H8J2</accession>
<name>A0A1R4H8J2_9GAMM</name>
<dbReference type="InterPro" id="IPR025474">
    <property type="entry name" value="DUF4325"/>
</dbReference>